<dbReference type="GO" id="GO:0002161">
    <property type="term" value="F:aminoacyl-tRNA deacylase activity"/>
    <property type="evidence" value="ECO:0007669"/>
    <property type="project" value="InterPro"/>
</dbReference>
<comment type="similarity">
    <text evidence="1">Belongs to the PRORSD1 family.</text>
</comment>
<dbReference type="PANTHER" id="PTHR31423:SF3">
    <property type="entry name" value="PROLYL-TRNA SYNTHETASE ASSOCIATED DOMAIN-CONTAINING PROTEIN 1-RELATED"/>
    <property type="match status" value="1"/>
</dbReference>
<dbReference type="InterPro" id="IPR036754">
    <property type="entry name" value="YbaK/aa-tRNA-synt-asso_dom_sf"/>
</dbReference>
<name>A0A1S1U5E3_9BURK</name>
<dbReference type="RefSeq" id="WP_071078691.1">
    <property type="nucleotide sequence ID" value="NZ_LFKP01000010.1"/>
</dbReference>
<dbReference type="InterPro" id="IPR040285">
    <property type="entry name" value="ProX/PRXD1"/>
</dbReference>
<dbReference type="PANTHER" id="PTHR31423">
    <property type="entry name" value="YBAK DOMAIN-CONTAINING PROTEIN"/>
    <property type="match status" value="1"/>
</dbReference>
<gene>
    <name evidence="3" type="ORF">AKG95_20160</name>
</gene>
<evidence type="ECO:0000259" key="2">
    <source>
        <dbReference type="Pfam" id="PF04073"/>
    </source>
</evidence>
<dbReference type="SUPFAM" id="SSF55826">
    <property type="entry name" value="YbaK/ProRS associated domain"/>
    <property type="match status" value="1"/>
</dbReference>
<dbReference type="GO" id="GO:0004812">
    <property type="term" value="F:aminoacyl-tRNA ligase activity"/>
    <property type="evidence" value="ECO:0007669"/>
    <property type="project" value="UniProtKB-KW"/>
</dbReference>
<dbReference type="InterPro" id="IPR007214">
    <property type="entry name" value="YbaK/aa-tRNA-synth-assoc-dom"/>
</dbReference>
<dbReference type="Proteomes" id="UP000179840">
    <property type="component" value="Unassembled WGS sequence"/>
</dbReference>
<accession>A0A1S1U5E3</accession>
<evidence type="ECO:0000313" key="4">
    <source>
        <dbReference type="Proteomes" id="UP000179840"/>
    </source>
</evidence>
<keyword evidence="3" id="KW-0436">Ligase</keyword>
<comment type="caution">
    <text evidence="3">The sequence shown here is derived from an EMBL/GenBank/DDBJ whole genome shotgun (WGS) entry which is preliminary data.</text>
</comment>
<sequence length="165" mass="18019">MQETLFRWLANSADDYTLVEHPAVHTIDEALIHVPAMSGLMVKNLFVRDEKGRRHFLVIVPFDKRIDLAALGRLLTASKLSMASPERLLQHLGITPGSVSLFALIHDGAHAVELVLDQAVWEADSMQAHPLRNTATVALSHATLASFLAHTGHVPRIVTVPAANS</sequence>
<protein>
    <submittedName>
        <fullName evidence="3">Prolyl-tRNA synthetase</fullName>
    </submittedName>
</protein>
<feature type="domain" description="YbaK/aminoacyl-tRNA synthetase-associated" evidence="2">
    <location>
        <begin position="21"/>
        <end position="145"/>
    </location>
</feature>
<evidence type="ECO:0000313" key="3">
    <source>
        <dbReference type="EMBL" id="OHV95476.1"/>
    </source>
</evidence>
<dbReference type="AlphaFoldDB" id="A0A1S1U5E3"/>
<organism evidence="3 4">
    <name type="scientific">Janthinobacterium lividum</name>
    <dbReference type="NCBI Taxonomy" id="29581"/>
    <lineage>
        <taxon>Bacteria</taxon>
        <taxon>Pseudomonadati</taxon>
        <taxon>Pseudomonadota</taxon>
        <taxon>Betaproteobacteria</taxon>
        <taxon>Burkholderiales</taxon>
        <taxon>Oxalobacteraceae</taxon>
        <taxon>Janthinobacterium</taxon>
    </lineage>
</organism>
<dbReference type="Pfam" id="PF04073">
    <property type="entry name" value="tRNA_edit"/>
    <property type="match status" value="1"/>
</dbReference>
<proteinExistence type="inferred from homology"/>
<dbReference type="EMBL" id="LFKP01000010">
    <property type="protein sequence ID" value="OHV95476.1"/>
    <property type="molecule type" value="Genomic_DNA"/>
</dbReference>
<keyword evidence="3" id="KW-0030">Aminoacyl-tRNA synthetase</keyword>
<evidence type="ECO:0000256" key="1">
    <source>
        <dbReference type="ARBA" id="ARBA00010201"/>
    </source>
</evidence>
<dbReference type="Gene3D" id="3.90.960.10">
    <property type="entry name" value="YbaK/aminoacyl-tRNA synthetase-associated domain"/>
    <property type="match status" value="1"/>
</dbReference>
<dbReference type="CDD" id="cd04335">
    <property type="entry name" value="PrdX_deacylase"/>
    <property type="match status" value="1"/>
</dbReference>
<reference evidence="3 4" key="1">
    <citation type="submission" date="2015-06" db="EMBL/GenBank/DDBJ databases">
        <title>Draft genome sequencing of a biphenyl-degrading bacterium, Janthinobacterium lividum MEG1.</title>
        <authorList>
            <person name="Shimodaira J."/>
            <person name="Hatta T."/>
        </authorList>
    </citation>
    <scope>NUCLEOTIDE SEQUENCE [LARGE SCALE GENOMIC DNA]</scope>
    <source>
        <strain evidence="3 4">MEG1</strain>
    </source>
</reference>